<dbReference type="InterPro" id="IPR019179">
    <property type="entry name" value="CC149"/>
</dbReference>
<organism evidence="4 5">
    <name type="scientific">Intoshia linei</name>
    <dbReference type="NCBI Taxonomy" id="1819745"/>
    <lineage>
        <taxon>Eukaryota</taxon>
        <taxon>Metazoa</taxon>
        <taxon>Spiralia</taxon>
        <taxon>Lophotrochozoa</taxon>
        <taxon>Mesozoa</taxon>
        <taxon>Orthonectida</taxon>
        <taxon>Rhopaluridae</taxon>
        <taxon>Intoshia</taxon>
    </lineage>
</organism>
<feature type="coiled-coil region" evidence="3">
    <location>
        <begin position="145"/>
        <end position="179"/>
    </location>
</feature>
<dbReference type="Proteomes" id="UP000078046">
    <property type="component" value="Unassembled WGS sequence"/>
</dbReference>
<evidence type="ECO:0000256" key="1">
    <source>
        <dbReference type="ARBA" id="ARBA00005872"/>
    </source>
</evidence>
<dbReference type="OrthoDB" id="5917629at2759"/>
<proteinExistence type="inferred from homology"/>
<reference evidence="4 5" key="1">
    <citation type="submission" date="2016-04" db="EMBL/GenBank/DDBJ databases">
        <title>The genome of Intoshia linei affirms orthonectids as highly simplified spiralians.</title>
        <authorList>
            <person name="Mikhailov K.V."/>
            <person name="Slusarev G.S."/>
            <person name="Nikitin M.A."/>
            <person name="Logacheva M.D."/>
            <person name="Penin A."/>
            <person name="Aleoshin V."/>
            <person name="Panchin Y.V."/>
        </authorList>
    </citation>
    <scope>NUCLEOTIDE SEQUENCE [LARGE SCALE GENOMIC DNA]</scope>
    <source>
        <strain evidence="4">Intl2013</strain>
        <tissue evidence="4">Whole animal</tissue>
    </source>
</reference>
<keyword evidence="2 3" id="KW-0175">Coiled coil</keyword>
<dbReference type="EMBL" id="LWCA01001722">
    <property type="protein sequence ID" value="OAF64608.1"/>
    <property type="molecule type" value="Genomic_DNA"/>
</dbReference>
<accession>A0A177ARI7</accession>
<name>A0A177ARI7_9BILA</name>
<dbReference type="AlphaFoldDB" id="A0A177ARI7"/>
<evidence type="ECO:0000313" key="4">
    <source>
        <dbReference type="EMBL" id="OAF64608.1"/>
    </source>
</evidence>
<evidence type="ECO:0000256" key="2">
    <source>
        <dbReference type="ARBA" id="ARBA00023054"/>
    </source>
</evidence>
<evidence type="ECO:0000256" key="3">
    <source>
        <dbReference type="SAM" id="Coils"/>
    </source>
</evidence>
<dbReference type="Pfam" id="PF09789">
    <property type="entry name" value="CC149"/>
    <property type="match status" value="1"/>
</dbReference>
<protein>
    <submittedName>
        <fullName evidence="4">Coiled-coil domain-containing protein</fullName>
    </submittedName>
</protein>
<dbReference type="PANTHER" id="PTHR21682">
    <property type="entry name" value="COILED-COIL DOMAIN-CONTAINING PROTEIN 149"/>
    <property type="match status" value="1"/>
</dbReference>
<sequence length="388" mass="45132">MLEYDLIEENNNLKSKLQICQITLQSKNEALDILYNELEVCKKDRDMYESESKNEQEKLKQLKKRYCYMDEKIMKIGLDKIDKGLKSEGQYIEDVNILRKNLTDANGDITYLRLHLKKLEMESKSNSKMHENMKQNSYHNLLPKYEKLKAKFDDICIEKNQLQEDLNEMTSQNDEIMEKYTRLNNYINSIRLNDILSEKDTPVTKTRPLIVDVDYLLVECKYLADKLKCSEEEKKNFQKTISKYKCLVDKRKNNSCGILKIGQPKINDIISHREVKRLLLSACTTHPTPKVVSDLQTLAYSLLEALYDKNTALKHQRKTNKIIATKLQYLEDLLSESLDNHKFKIVIDDSISCKVTQSNNNSFDNDVQVIDFSNTAIENGTSPSSSHS</sequence>
<feature type="coiled-coil region" evidence="3">
    <location>
        <begin position="38"/>
        <end position="65"/>
    </location>
</feature>
<comment type="similarity">
    <text evidence="1">Belongs to the CCDC149 family.</text>
</comment>
<gene>
    <name evidence="4" type="ORF">A3Q56_07677</name>
</gene>
<comment type="caution">
    <text evidence="4">The sequence shown here is derived from an EMBL/GenBank/DDBJ whole genome shotgun (WGS) entry which is preliminary data.</text>
</comment>
<dbReference type="PANTHER" id="PTHR21682:SF2">
    <property type="entry name" value="COILED-COIL DOMAIN-CONTAINING PROTEIN 149"/>
    <property type="match status" value="1"/>
</dbReference>
<keyword evidence="5" id="KW-1185">Reference proteome</keyword>
<evidence type="ECO:0000313" key="5">
    <source>
        <dbReference type="Proteomes" id="UP000078046"/>
    </source>
</evidence>